<protein>
    <submittedName>
        <fullName evidence="2">Uncharacterized protein</fullName>
    </submittedName>
</protein>
<name>A0AAV1HV04_9CHLO</name>
<keyword evidence="3" id="KW-1185">Reference proteome</keyword>
<evidence type="ECO:0000313" key="3">
    <source>
        <dbReference type="Proteomes" id="UP001314263"/>
    </source>
</evidence>
<evidence type="ECO:0000313" key="2">
    <source>
        <dbReference type="EMBL" id="CAK0749549.1"/>
    </source>
</evidence>
<dbReference type="EMBL" id="CAUYUE010000003">
    <property type="protein sequence ID" value="CAK0749549.1"/>
    <property type="molecule type" value="Genomic_DNA"/>
</dbReference>
<proteinExistence type="predicted"/>
<reference evidence="2 3" key="1">
    <citation type="submission" date="2023-10" db="EMBL/GenBank/DDBJ databases">
        <authorList>
            <person name="Maclean D."/>
            <person name="Macfadyen A."/>
        </authorList>
    </citation>
    <scope>NUCLEOTIDE SEQUENCE [LARGE SCALE GENOMIC DNA]</scope>
</reference>
<evidence type="ECO:0000256" key="1">
    <source>
        <dbReference type="SAM" id="MobiDB-lite"/>
    </source>
</evidence>
<feature type="region of interest" description="Disordered" evidence="1">
    <location>
        <begin position="19"/>
        <end position="67"/>
    </location>
</feature>
<accession>A0AAV1HV04</accession>
<dbReference type="AlphaFoldDB" id="A0AAV1HV04"/>
<dbReference type="Proteomes" id="UP001314263">
    <property type="component" value="Unassembled WGS sequence"/>
</dbReference>
<organism evidence="2 3">
    <name type="scientific">Coccomyxa viridis</name>
    <dbReference type="NCBI Taxonomy" id="1274662"/>
    <lineage>
        <taxon>Eukaryota</taxon>
        <taxon>Viridiplantae</taxon>
        <taxon>Chlorophyta</taxon>
        <taxon>core chlorophytes</taxon>
        <taxon>Trebouxiophyceae</taxon>
        <taxon>Trebouxiophyceae incertae sedis</taxon>
        <taxon>Coccomyxaceae</taxon>
        <taxon>Coccomyxa</taxon>
    </lineage>
</organism>
<sequence length="89" mass="9206">MQDQAVQNMEAMADRLTAETAGGSHWGSTGRGMVAGCRPGQEQTGPPKGGRRMRMLGGDSTGEATGSAAAYRVRNALREAACPAEEAPN</sequence>
<gene>
    <name evidence="2" type="ORF">CVIRNUC_001919</name>
</gene>
<comment type="caution">
    <text evidence="2">The sequence shown here is derived from an EMBL/GenBank/DDBJ whole genome shotgun (WGS) entry which is preliminary data.</text>
</comment>